<feature type="domain" description="Enoyl reductase (ER)" evidence="1">
    <location>
        <begin position="15"/>
        <end position="330"/>
    </location>
</feature>
<sequence length="332" mass="34169">MSLSREVRLVHPPAGLPRPSDFEVVEVPVPVPGAGEALVRNRYFHVFAAIRTLLGGSVEGAPFPPIHPGDTLFGAAIGEVVAAPAGSGLRPGELVSHWLGWREYAAVPIDRCQPLGDVLPDPAAHLVSGRTAYAALRQSGLTDGETVFVAGGAGAVGSMAGQIARLLGAGRVIGSTGSPAKAERLVRELGYDAAVLRGGVATVDDQLAEAAPDGLDVVIDNVGGEQLRAAVAVARPGARIILVGSLAAQLAPDGAGVASPVELDTFPLILKHITLRGLDNTVEDGWTERFGTWLRAGRITAPLVRIAGIEHAADALSETIAGKHVGTVIVEM</sequence>
<dbReference type="PANTHER" id="PTHR43677">
    <property type="entry name" value="SHORT-CHAIN DEHYDROGENASE/REDUCTASE"/>
    <property type="match status" value="1"/>
</dbReference>
<evidence type="ECO:0000313" key="2">
    <source>
        <dbReference type="EMBL" id="SNQ45577.1"/>
    </source>
</evidence>
<dbReference type="RefSeq" id="WP_101829736.1">
    <property type="nucleotide sequence ID" value="NZ_FZMO01000006.1"/>
</dbReference>
<dbReference type="PANTHER" id="PTHR43677:SF4">
    <property type="entry name" value="QUINONE OXIDOREDUCTASE-LIKE PROTEIN 2"/>
    <property type="match status" value="1"/>
</dbReference>
<proteinExistence type="predicted"/>
<name>A0A2I2KIV5_9ACTN</name>
<dbReference type="Proteomes" id="UP000234331">
    <property type="component" value="Unassembled WGS sequence"/>
</dbReference>
<dbReference type="Gene3D" id="3.90.180.10">
    <property type="entry name" value="Medium-chain alcohol dehydrogenases, catalytic domain"/>
    <property type="match status" value="1"/>
</dbReference>
<dbReference type="InterPro" id="IPR011032">
    <property type="entry name" value="GroES-like_sf"/>
</dbReference>
<dbReference type="InterPro" id="IPR020843">
    <property type="entry name" value="ER"/>
</dbReference>
<dbReference type="SUPFAM" id="SSF51735">
    <property type="entry name" value="NAD(P)-binding Rossmann-fold domains"/>
    <property type="match status" value="1"/>
</dbReference>
<keyword evidence="3" id="KW-1185">Reference proteome</keyword>
<dbReference type="Pfam" id="PF16884">
    <property type="entry name" value="ADH_N_2"/>
    <property type="match status" value="1"/>
</dbReference>
<dbReference type="GO" id="GO:0016491">
    <property type="term" value="F:oxidoreductase activity"/>
    <property type="evidence" value="ECO:0007669"/>
    <property type="project" value="InterPro"/>
</dbReference>
<dbReference type="OrthoDB" id="9805663at2"/>
<gene>
    <name evidence="2" type="ORF">FRACA_1030011</name>
</gene>
<dbReference type="InterPro" id="IPR036291">
    <property type="entry name" value="NAD(P)-bd_dom_sf"/>
</dbReference>
<dbReference type="Pfam" id="PF00107">
    <property type="entry name" value="ADH_zinc_N"/>
    <property type="match status" value="1"/>
</dbReference>
<evidence type="ECO:0000313" key="3">
    <source>
        <dbReference type="Proteomes" id="UP000234331"/>
    </source>
</evidence>
<reference evidence="2 3" key="1">
    <citation type="submission" date="2017-06" db="EMBL/GenBank/DDBJ databases">
        <authorList>
            <person name="Kim H.J."/>
            <person name="Triplett B.A."/>
        </authorList>
    </citation>
    <scope>NUCLEOTIDE SEQUENCE [LARGE SCALE GENOMIC DNA]</scope>
    <source>
        <strain evidence="2">FRACA_ARgP5</strain>
    </source>
</reference>
<dbReference type="InterPro" id="IPR041694">
    <property type="entry name" value="ADH_N_2"/>
</dbReference>
<dbReference type="SMART" id="SM00829">
    <property type="entry name" value="PKS_ER"/>
    <property type="match status" value="1"/>
</dbReference>
<dbReference type="AlphaFoldDB" id="A0A2I2KIV5"/>
<dbReference type="Gene3D" id="3.40.50.720">
    <property type="entry name" value="NAD(P)-binding Rossmann-like Domain"/>
    <property type="match status" value="1"/>
</dbReference>
<accession>A0A2I2KIV5</accession>
<evidence type="ECO:0000259" key="1">
    <source>
        <dbReference type="SMART" id="SM00829"/>
    </source>
</evidence>
<dbReference type="InterPro" id="IPR013149">
    <property type="entry name" value="ADH-like_C"/>
</dbReference>
<organism evidence="2 3">
    <name type="scientific">Frankia canadensis</name>
    <dbReference type="NCBI Taxonomy" id="1836972"/>
    <lineage>
        <taxon>Bacteria</taxon>
        <taxon>Bacillati</taxon>
        <taxon>Actinomycetota</taxon>
        <taxon>Actinomycetes</taxon>
        <taxon>Frankiales</taxon>
        <taxon>Frankiaceae</taxon>
        <taxon>Frankia</taxon>
    </lineage>
</organism>
<dbReference type="EMBL" id="FZMO01000006">
    <property type="protein sequence ID" value="SNQ45577.1"/>
    <property type="molecule type" value="Genomic_DNA"/>
</dbReference>
<dbReference type="SUPFAM" id="SSF50129">
    <property type="entry name" value="GroES-like"/>
    <property type="match status" value="1"/>
</dbReference>
<dbReference type="CDD" id="cd05288">
    <property type="entry name" value="PGDH"/>
    <property type="match status" value="1"/>
</dbReference>
<dbReference type="InterPro" id="IPR051397">
    <property type="entry name" value="Zn-ADH-like_protein"/>
</dbReference>
<protein>
    <submittedName>
        <fullName evidence="2">Alcohol dehydrogenase</fullName>
    </submittedName>
</protein>